<protein>
    <recommendedName>
        <fullName evidence="2">Peptidase C14 caspase domain-containing protein</fullName>
    </recommendedName>
</protein>
<dbReference type="Proteomes" id="UP000566819">
    <property type="component" value="Unassembled WGS sequence"/>
</dbReference>
<evidence type="ECO:0000256" key="1">
    <source>
        <dbReference type="ARBA" id="ARBA00009005"/>
    </source>
</evidence>
<dbReference type="InterPro" id="IPR011600">
    <property type="entry name" value="Pept_C14_caspase"/>
</dbReference>
<name>A0A8H4RKK5_9HELO</name>
<dbReference type="PANTHER" id="PTHR48104">
    <property type="entry name" value="METACASPASE-4"/>
    <property type="match status" value="1"/>
</dbReference>
<dbReference type="GO" id="GO:0005737">
    <property type="term" value="C:cytoplasm"/>
    <property type="evidence" value="ECO:0007669"/>
    <property type="project" value="TreeGrafter"/>
</dbReference>
<proteinExistence type="inferred from homology"/>
<feature type="domain" description="Peptidase C14 caspase" evidence="2">
    <location>
        <begin position="20"/>
        <end position="235"/>
    </location>
</feature>
<dbReference type="EMBL" id="JAAMPI010000517">
    <property type="protein sequence ID" value="KAF4630753.1"/>
    <property type="molecule type" value="Genomic_DNA"/>
</dbReference>
<dbReference type="GO" id="GO:0006508">
    <property type="term" value="P:proteolysis"/>
    <property type="evidence" value="ECO:0007669"/>
    <property type="project" value="InterPro"/>
</dbReference>
<dbReference type="InterPro" id="IPR050452">
    <property type="entry name" value="Metacaspase"/>
</dbReference>
<sequence length="598" mass="67658">MFTATNDPDPNSFPVEDPAHWPTYDNVTSTFKKITFLANPGDFVYIHYSGHGIRKEPCYEFSNNSTGDLALVLLDGKENVRYFWGPELAFLWKAMVEKGLVVTLVLDCCFSVSVYRRDDGIRCLPYDAEIDSKYPLYPEKSLEYISDGSASRDANMLPNWLIKPDGYAMLVACGPNEVAKGITSADGQRHGALSYFLLRTLRKCGGLQKNHKDLYRHLCAKFRESWPQQNPVLYGNKNQGFFGHIRSESDITPVSIIERDGSLQLQAGQAHGICDGDQFFVCPLDSAENDSSSKCDLVIAKVNQSGVLTSDLELLGTTAICVQTGWIAKPLTRFALRNILIRLASELPHRDEFITTLKESSFNIHESMDEHLFSFHVVLNDKKEYEILDESDQKIINLPTMSKDQTDASYICDIIEHLARYKIVKDLANNIPADPFQETFSAHIITSTGECFGPECLAEVEQNEKAKFMFKLQVENKGNRNLYVQVYDMDPCWQVQDIYYGSYEVIPPQSSSRGFAKMTRKLKTIVPLEMREKGHRQCEDTIKVFITSQPTSFDLLELPKLGKSINRNRISRPSRGNGPGNLSEQWAALNFRIHTSLK</sequence>
<dbReference type="PANTHER" id="PTHR48104:SF30">
    <property type="entry name" value="METACASPASE-1"/>
    <property type="match status" value="1"/>
</dbReference>
<dbReference type="AlphaFoldDB" id="A0A8H4RKK5"/>
<organism evidence="3 4">
    <name type="scientific">Cudoniella acicularis</name>
    <dbReference type="NCBI Taxonomy" id="354080"/>
    <lineage>
        <taxon>Eukaryota</taxon>
        <taxon>Fungi</taxon>
        <taxon>Dikarya</taxon>
        <taxon>Ascomycota</taxon>
        <taxon>Pezizomycotina</taxon>
        <taxon>Leotiomycetes</taxon>
        <taxon>Helotiales</taxon>
        <taxon>Tricladiaceae</taxon>
        <taxon>Cudoniella</taxon>
    </lineage>
</organism>
<evidence type="ECO:0000313" key="3">
    <source>
        <dbReference type="EMBL" id="KAF4630753.1"/>
    </source>
</evidence>
<dbReference type="OrthoDB" id="3223806at2759"/>
<keyword evidence="4" id="KW-1185">Reference proteome</keyword>
<dbReference type="Gene3D" id="3.40.50.1460">
    <property type="match status" value="1"/>
</dbReference>
<gene>
    <name evidence="3" type="ORF">G7Y89_g7385</name>
</gene>
<dbReference type="Pfam" id="PF00656">
    <property type="entry name" value="Peptidase_C14"/>
    <property type="match status" value="1"/>
</dbReference>
<reference evidence="3 4" key="1">
    <citation type="submission" date="2020-03" db="EMBL/GenBank/DDBJ databases">
        <title>Draft Genome Sequence of Cudoniella acicularis.</title>
        <authorList>
            <person name="Buettner E."/>
            <person name="Kellner H."/>
        </authorList>
    </citation>
    <scope>NUCLEOTIDE SEQUENCE [LARGE SCALE GENOMIC DNA]</scope>
    <source>
        <strain evidence="3 4">DSM 108380</strain>
    </source>
</reference>
<comment type="caution">
    <text evidence="3">The sequence shown here is derived from an EMBL/GenBank/DDBJ whole genome shotgun (WGS) entry which is preliminary data.</text>
</comment>
<evidence type="ECO:0000313" key="4">
    <source>
        <dbReference type="Proteomes" id="UP000566819"/>
    </source>
</evidence>
<evidence type="ECO:0000259" key="2">
    <source>
        <dbReference type="Pfam" id="PF00656"/>
    </source>
</evidence>
<dbReference type="GO" id="GO:0004197">
    <property type="term" value="F:cysteine-type endopeptidase activity"/>
    <property type="evidence" value="ECO:0007669"/>
    <property type="project" value="InterPro"/>
</dbReference>
<accession>A0A8H4RKK5</accession>
<comment type="similarity">
    <text evidence="1">Belongs to the peptidase C14B family.</text>
</comment>